<evidence type="ECO:0000313" key="2">
    <source>
        <dbReference type="EMBL" id="KAG5185842.1"/>
    </source>
</evidence>
<feature type="compositionally biased region" description="Low complexity" evidence="1">
    <location>
        <begin position="1"/>
        <end position="15"/>
    </location>
</feature>
<name>A0A835Z547_9STRA</name>
<dbReference type="AlphaFoldDB" id="A0A835Z547"/>
<accession>A0A835Z547</accession>
<proteinExistence type="predicted"/>
<comment type="caution">
    <text evidence="2">The sequence shown here is derived from an EMBL/GenBank/DDBJ whole genome shotgun (WGS) entry which is preliminary data.</text>
</comment>
<organism evidence="2 3">
    <name type="scientific">Tribonema minus</name>
    <dbReference type="NCBI Taxonomy" id="303371"/>
    <lineage>
        <taxon>Eukaryota</taxon>
        <taxon>Sar</taxon>
        <taxon>Stramenopiles</taxon>
        <taxon>Ochrophyta</taxon>
        <taxon>PX clade</taxon>
        <taxon>Xanthophyceae</taxon>
        <taxon>Tribonematales</taxon>
        <taxon>Tribonemataceae</taxon>
        <taxon>Tribonema</taxon>
    </lineage>
</organism>
<dbReference type="EMBL" id="JAFCMP010000119">
    <property type="protein sequence ID" value="KAG5185842.1"/>
    <property type="molecule type" value="Genomic_DNA"/>
</dbReference>
<feature type="region of interest" description="Disordered" evidence="1">
    <location>
        <begin position="1"/>
        <end position="23"/>
    </location>
</feature>
<protein>
    <submittedName>
        <fullName evidence="2">Uncharacterized protein</fullName>
    </submittedName>
</protein>
<evidence type="ECO:0000256" key="1">
    <source>
        <dbReference type="SAM" id="MobiDB-lite"/>
    </source>
</evidence>
<evidence type="ECO:0000313" key="3">
    <source>
        <dbReference type="Proteomes" id="UP000664859"/>
    </source>
</evidence>
<keyword evidence="3" id="KW-1185">Reference proteome</keyword>
<dbReference type="Proteomes" id="UP000664859">
    <property type="component" value="Unassembled WGS sequence"/>
</dbReference>
<sequence>MAAAPALTAAMAPATPIGPSSATSARGWWTQVQASRLTGPLGAARSGTRTTTNAWPAVRSGVCWTCRTRRAACRLDWSSCSLMQQRSGGSARRAPSFSAPCKGCLPGAAATRIMAHRHHGASMLGGATAAGFAPQSGSTLAIAGASVHTRLLATRGAAATRQAHCQEPVTQRAQTQASTAAKPSAQTSRKVKCTVQPLVAAAARALEAGHELEHLDACEQR</sequence>
<reference evidence="2" key="1">
    <citation type="submission" date="2021-02" db="EMBL/GenBank/DDBJ databases">
        <title>First Annotated Genome of the Yellow-green Alga Tribonema minus.</title>
        <authorList>
            <person name="Mahan K.M."/>
        </authorList>
    </citation>
    <scope>NUCLEOTIDE SEQUENCE</scope>
    <source>
        <strain evidence="2">UTEX B ZZ1240</strain>
    </source>
</reference>
<gene>
    <name evidence="2" type="ORF">JKP88DRAFT_236383</name>
</gene>